<dbReference type="PANTHER" id="PTHR30178:SF3">
    <property type="entry name" value="SUCCINATE-ACETATE_PROTON SYMPORTER SATP"/>
    <property type="match status" value="1"/>
</dbReference>
<keyword evidence="4 6" id="KW-1133">Transmembrane helix</keyword>
<dbReference type="RefSeq" id="WP_163740250.1">
    <property type="nucleotide sequence ID" value="NZ_JAAGOA010000012.1"/>
</dbReference>
<feature type="transmembrane region" description="Helical" evidence="6">
    <location>
        <begin position="129"/>
        <end position="147"/>
    </location>
</feature>
<comment type="caution">
    <text evidence="7">The sequence shown here is derived from an EMBL/GenBank/DDBJ whole genome shotgun (WGS) entry which is preliminary data.</text>
</comment>
<comment type="similarity">
    <text evidence="2">Belongs to the acetate uptake transporter (AceTr) (TC 2.A.96) family.</text>
</comment>
<evidence type="ECO:0000256" key="6">
    <source>
        <dbReference type="SAM" id="Phobius"/>
    </source>
</evidence>
<name>A0A6L9SBS2_9ACTN</name>
<accession>A0A6L9SBS2</accession>
<proteinExistence type="inferred from homology"/>
<reference evidence="7 8" key="1">
    <citation type="submission" date="2020-02" db="EMBL/GenBank/DDBJ databases">
        <authorList>
            <person name="Li X.-J."/>
            <person name="Han X.-M."/>
        </authorList>
    </citation>
    <scope>NUCLEOTIDE SEQUENCE [LARGE SCALE GENOMIC DNA]</scope>
    <source>
        <strain evidence="7 8">CCTCC AB 2017055</strain>
    </source>
</reference>
<dbReference type="Pfam" id="PF01184">
    <property type="entry name" value="Gpr1_Fun34_YaaH"/>
    <property type="match status" value="1"/>
</dbReference>
<comment type="subcellular location">
    <subcellularLocation>
        <location evidence="1">Membrane</location>
        <topology evidence="1">Multi-pass membrane protein</topology>
    </subcellularLocation>
</comment>
<feature type="transmembrane region" description="Helical" evidence="6">
    <location>
        <begin position="97"/>
        <end position="117"/>
    </location>
</feature>
<dbReference type="GO" id="GO:0005886">
    <property type="term" value="C:plasma membrane"/>
    <property type="evidence" value="ECO:0007669"/>
    <property type="project" value="TreeGrafter"/>
</dbReference>
<dbReference type="InterPro" id="IPR000791">
    <property type="entry name" value="Gpr1/Fun34/SatP-like"/>
</dbReference>
<evidence type="ECO:0000256" key="2">
    <source>
        <dbReference type="ARBA" id="ARBA00005587"/>
    </source>
</evidence>
<dbReference type="Proteomes" id="UP000475214">
    <property type="component" value="Unassembled WGS sequence"/>
</dbReference>
<keyword evidence="5 6" id="KW-0472">Membrane</keyword>
<evidence type="ECO:0000256" key="1">
    <source>
        <dbReference type="ARBA" id="ARBA00004141"/>
    </source>
</evidence>
<evidence type="ECO:0000256" key="4">
    <source>
        <dbReference type="ARBA" id="ARBA00022989"/>
    </source>
</evidence>
<protein>
    <recommendedName>
        <fullName evidence="9">Acetate uptake transporter</fullName>
    </recommendedName>
</protein>
<evidence type="ECO:0008006" key="9">
    <source>
        <dbReference type="Google" id="ProtNLM"/>
    </source>
</evidence>
<dbReference type="PANTHER" id="PTHR30178">
    <property type="entry name" value="INNER MEMBRANE PROTEIN YAAH"/>
    <property type="match status" value="1"/>
</dbReference>
<feature type="transmembrane region" description="Helical" evidence="6">
    <location>
        <begin position="152"/>
        <end position="171"/>
    </location>
</feature>
<evidence type="ECO:0000256" key="3">
    <source>
        <dbReference type="ARBA" id="ARBA00022692"/>
    </source>
</evidence>
<evidence type="ECO:0000256" key="5">
    <source>
        <dbReference type="ARBA" id="ARBA00023136"/>
    </source>
</evidence>
<feature type="transmembrane region" description="Helical" evidence="6">
    <location>
        <begin position="183"/>
        <end position="205"/>
    </location>
</feature>
<dbReference type="GO" id="GO:0015360">
    <property type="term" value="F:acetate:proton symporter activity"/>
    <property type="evidence" value="ECO:0007669"/>
    <property type="project" value="TreeGrafter"/>
</dbReference>
<dbReference type="NCBIfam" id="NF038013">
    <property type="entry name" value="AceTr_1"/>
    <property type="match status" value="1"/>
</dbReference>
<dbReference type="GO" id="GO:0071422">
    <property type="term" value="P:succinate transmembrane transport"/>
    <property type="evidence" value="ECO:0007669"/>
    <property type="project" value="TreeGrafter"/>
</dbReference>
<keyword evidence="3 6" id="KW-0812">Transmembrane</keyword>
<dbReference type="AlphaFoldDB" id="A0A6L9SBS2"/>
<gene>
    <name evidence="7" type="ORF">G1H10_17900</name>
</gene>
<evidence type="ECO:0000313" key="8">
    <source>
        <dbReference type="Proteomes" id="UP000475214"/>
    </source>
</evidence>
<keyword evidence="8" id="KW-1185">Reference proteome</keyword>
<dbReference type="EMBL" id="JAAGOA010000012">
    <property type="protein sequence ID" value="NEE02052.1"/>
    <property type="molecule type" value="Genomic_DNA"/>
</dbReference>
<feature type="transmembrane region" description="Helical" evidence="6">
    <location>
        <begin position="64"/>
        <end position="85"/>
    </location>
</feature>
<sequence length="242" mass="25546">MSTAETSRRPSGNGDLQYWRDHTQVALQPVAAPSILGLFAFAGATFIVTAHMAGWYGDSTSPQFLFPFAAMFGGVAQLLAGMWSYRARDALATAMHGTWGSFWIGYGILYTLVATGVLTEPATFVELGYWFIALAAITWVGAIAALAENISLFLTLGALAAGATLAAIAFIGGNSTVETTAGWVFLASAALAFYTASSMLLEATYKRVILPLGRLSGANKPGQPPREVIQFEHGEPGVKVGQ</sequence>
<organism evidence="7 8">
    <name type="scientific">Phytoactinopolyspora halotolerans</name>
    <dbReference type="NCBI Taxonomy" id="1981512"/>
    <lineage>
        <taxon>Bacteria</taxon>
        <taxon>Bacillati</taxon>
        <taxon>Actinomycetota</taxon>
        <taxon>Actinomycetes</taxon>
        <taxon>Jiangellales</taxon>
        <taxon>Jiangellaceae</taxon>
        <taxon>Phytoactinopolyspora</taxon>
    </lineage>
</organism>
<feature type="transmembrane region" description="Helical" evidence="6">
    <location>
        <begin position="30"/>
        <end position="52"/>
    </location>
</feature>
<dbReference type="InterPro" id="IPR047623">
    <property type="entry name" value="SatP"/>
</dbReference>
<evidence type="ECO:0000313" key="7">
    <source>
        <dbReference type="EMBL" id="NEE02052.1"/>
    </source>
</evidence>